<feature type="compositionally biased region" description="Basic and acidic residues" evidence="5">
    <location>
        <begin position="397"/>
        <end position="409"/>
    </location>
</feature>
<sequence>MPEATIVCLDDSEYMRNGDFSPTRLAAQKDACNMLCGSKIREHPENSVGLMTMAQRRVLVTLASDQGPLLAAAHNVQPKGQIDFMSAVQVAQLVLKHRQAKQHRQRIVVFIGSPIDADEAQMIKLGKKLKKSNISIDVVSFGEEDANTKKLEAFIDAVNKEDSSHLLVVPAGAGNLSDSLASSAIIGGSGAGAGIGGGGNDFAEYGGIDPSADPELAMALRISLEEERQRQQQQQQQPGSEDQAMDTGADAPTPAAPSAVSSSQAPAGMEDDPELAAALAMSMQDQSGTSSSQPAAAPPAEPDFASMTEEEQLEYALRMSMPAESAPAAMDSSADAGGEPAAPATEESAATPADQAQVAQDPEFYANLVSGLPGVDINDPAIQEALRSLQSASGGNGEEKKDDKKDTSK</sequence>
<feature type="compositionally biased region" description="Low complexity" evidence="5">
    <location>
        <begin position="249"/>
        <end position="267"/>
    </location>
</feature>
<evidence type="ECO:0000256" key="3">
    <source>
        <dbReference type="ARBA" id="ARBA00022942"/>
    </source>
</evidence>
<dbReference type="SMART" id="SM00327">
    <property type="entry name" value="VWA"/>
    <property type="match status" value="1"/>
</dbReference>
<dbReference type="EMBL" id="CH991572">
    <property type="protein sequence ID" value="EDQ85636.1"/>
    <property type="molecule type" value="Genomic_DNA"/>
</dbReference>
<dbReference type="Gene3D" id="6.10.300.40">
    <property type="match status" value="1"/>
</dbReference>
<evidence type="ECO:0000256" key="2">
    <source>
        <dbReference type="ARBA" id="ARBA00022737"/>
    </source>
</evidence>
<dbReference type="GO" id="GO:0008540">
    <property type="term" value="C:proteasome regulatory particle, base subcomplex"/>
    <property type="evidence" value="ECO:0000318"/>
    <property type="project" value="GO_Central"/>
</dbReference>
<evidence type="ECO:0000256" key="5">
    <source>
        <dbReference type="SAM" id="MobiDB-lite"/>
    </source>
</evidence>
<feature type="region of interest" description="Disordered" evidence="5">
    <location>
        <begin position="226"/>
        <end position="362"/>
    </location>
</feature>
<dbReference type="FunFam" id="3.40.50.410:FF:000005">
    <property type="entry name" value="26S proteasome non-ATPase regulatory subunit 4"/>
    <property type="match status" value="1"/>
</dbReference>
<dbReference type="InterPro" id="IPR003903">
    <property type="entry name" value="UIM_dom"/>
</dbReference>
<accession>A9V9X9</accession>
<dbReference type="InterPro" id="IPR002035">
    <property type="entry name" value="VWF_A"/>
</dbReference>
<keyword evidence="2" id="KW-0677">Repeat</keyword>
<gene>
    <name evidence="7" type="ORF">MONBRDRAFT_38755</name>
</gene>
<dbReference type="PANTHER" id="PTHR10223:SF0">
    <property type="entry name" value="26S PROTEASOME NON-ATPASE REGULATORY SUBUNIT 4"/>
    <property type="match status" value="1"/>
</dbReference>
<comment type="similarity">
    <text evidence="1">Belongs to the proteasome subunit S5A family.</text>
</comment>
<name>A9V9X9_MONBE</name>
<dbReference type="GO" id="GO:0005634">
    <property type="term" value="C:nucleus"/>
    <property type="evidence" value="ECO:0000318"/>
    <property type="project" value="GO_Central"/>
</dbReference>
<dbReference type="PROSITE" id="PS50330">
    <property type="entry name" value="UIM"/>
    <property type="match status" value="2"/>
</dbReference>
<protein>
    <recommendedName>
        <fullName evidence="4">26S proteasome regulatory subunit RPN10</fullName>
    </recommendedName>
</protein>
<organism evidence="7 8">
    <name type="scientific">Monosiga brevicollis</name>
    <name type="common">Choanoflagellate</name>
    <dbReference type="NCBI Taxonomy" id="81824"/>
    <lineage>
        <taxon>Eukaryota</taxon>
        <taxon>Choanoflagellata</taxon>
        <taxon>Craspedida</taxon>
        <taxon>Salpingoecidae</taxon>
        <taxon>Monosiga</taxon>
    </lineage>
</organism>
<dbReference type="Pfam" id="PF13519">
    <property type="entry name" value="VWA_2"/>
    <property type="match status" value="1"/>
</dbReference>
<reference evidence="7 8" key="1">
    <citation type="journal article" date="2008" name="Nature">
        <title>The genome of the choanoflagellate Monosiga brevicollis and the origin of metazoans.</title>
        <authorList>
            <consortium name="JGI Sequencing"/>
            <person name="King N."/>
            <person name="Westbrook M.J."/>
            <person name="Young S.L."/>
            <person name="Kuo A."/>
            <person name="Abedin M."/>
            <person name="Chapman J."/>
            <person name="Fairclough S."/>
            <person name="Hellsten U."/>
            <person name="Isogai Y."/>
            <person name="Letunic I."/>
            <person name="Marr M."/>
            <person name="Pincus D."/>
            <person name="Putnam N."/>
            <person name="Rokas A."/>
            <person name="Wright K.J."/>
            <person name="Zuzow R."/>
            <person name="Dirks W."/>
            <person name="Good M."/>
            <person name="Goodstein D."/>
            <person name="Lemons D."/>
            <person name="Li W."/>
            <person name="Lyons J.B."/>
            <person name="Morris A."/>
            <person name="Nichols S."/>
            <person name="Richter D.J."/>
            <person name="Salamov A."/>
            <person name="Bork P."/>
            <person name="Lim W.A."/>
            <person name="Manning G."/>
            <person name="Miller W.T."/>
            <person name="McGinnis W."/>
            <person name="Shapiro H."/>
            <person name="Tjian R."/>
            <person name="Grigoriev I.V."/>
            <person name="Rokhsar D."/>
        </authorList>
    </citation>
    <scope>NUCLEOTIDE SEQUENCE [LARGE SCALE GENOMIC DNA]</scope>
    <source>
        <strain evidence="8">MX1 / ATCC 50154</strain>
    </source>
</reference>
<dbReference type="eggNOG" id="KOG2884">
    <property type="taxonomic scope" value="Eukaryota"/>
</dbReference>
<dbReference type="Pfam" id="PF02809">
    <property type="entry name" value="UIM"/>
    <property type="match status" value="3"/>
</dbReference>
<feature type="compositionally biased region" description="Low complexity" evidence="5">
    <location>
        <begin position="320"/>
        <end position="354"/>
    </location>
</feature>
<dbReference type="GeneID" id="5894837"/>
<dbReference type="GO" id="GO:0043161">
    <property type="term" value="P:proteasome-mediated ubiquitin-dependent protein catabolic process"/>
    <property type="evidence" value="ECO:0000318"/>
    <property type="project" value="GO_Central"/>
</dbReference>
<evidence type="ECO:0000256" key="4">
    <source>
        <dbReference type="ARBA" id="ARBA00044341"/>
    </source>
</evidence>
<dbReference type="PANTHER" id="PTHR10223">
    <property type="entry name" value="26S PROTEASOME NON-ATPASE REGULATORY SUBUNIT 4"/>
    <property type="match status" value="1"/>
</dbReference>
<dbReference type="GO" id="GO:0031593">
    <property type="term" value="F:polyubiquitin modification-dependent protein binding"/>
    <property type="evidence" value="ECO:0000318"/>
    <property type="project" value="GO_Central"/>
</dbReference>
<dbReference type="InterPro" id="IPR049590">
    <property type="entry name" value="PSMD4_RAZUL-like"/>
</dbReference>
<dbReference type="OMA" id="QMSMQDQ"/>
<dbReference type="Gene3D" id="3.40.50.410">
    <property type="entry name" value="von Willebrand factor, type A domain"/>
    <property type="match status" value="1"/>
</dbReference>
<evidence type="ECO:0000259" key="6">
    <source>
        <dbReference type="PROSITE" id="PS50234"/>
    </source>
</evidence>
<keyword evidence="8" id="KW-1185">Reference proteome</keyword>
<evidence type="ECO:0000313" key="7">
    <source>
        <dbReference type="EMBL" id="EDQ85636.1"/>
    </source>
</evidence>
<feature type="region of interest" description="Disordered" evidence="5">
    <location>
        <begin position="383"/>
        <end position="409"/>
    </location>
</feature>
<proteinExistence type="inferred from homology"/>
<dbReference type="PROSITE" id="PS50234">
    <property type="entry name" value="VWFA"/>
    <property type="match status" value="1"/>
</dbReference>
<dbReference type="InParanoid" id="A9V9X9"/>
<dbReference type="GO" id="GO:0005829">
    <property type="term" value="C:cytosol"/>
    <property type="evidence" value="ECO:0000318"/>
    <property type="project" value="GO_Central"/>
</dbReference>
<dbReference type="SMART" id="SM00726">
    <property type="entry name" value="UIM"/>
    <property type="match status" value="3"/>
</dbReference>
<dbReference type="FunCoup" id="A9V9X9">
    <property type="interactions" value="1368"/>
</dbReference>
<dbReference type="RefSeq" id="XP_001749585.1">
    <property type="nucleotide sequence ID" value="XM_001749533.1"/>
</dbReference>
<dbReference type="InterPro" id="IPR036465">
    <property type="entry name" value="vWFA_dom_sf"/>
</dbReference>
<dbReference type="KEGG" id="mbr:MONBRDRAFT_38755"/>
<keyword evidence="3" id="KW-0647">Proteasome</keyword>
<dbReference type="AlphaFoldDB" id="A9V9X9"/>
<evidence type="ECO:0000313" key="8">
    <source>
        <dbReference type="Proteomes" id="UP000001357"/>
    </source>
</evidence>
<dbReference type="InterPro" id="IPR027040">
    <property type="entry name" value="PSMD4"/>
</dbReference>
<evidence type="ECO:0000256" key="1">
    <source>
        <dbReference type="ARBA" id="ARBA00005574"/>
    </source>
</evidence>
<dbReference type="CDD" id="cd22297">
    <property type="entry name" value="PSMD4_RAZUL"/>
    <property type="match status" value="1"/>
</dbReference>
<dbReference type="SUPFAM" id="SSF53300">
    <property type="entry name" value="vWA-like"/>
    <property type="match status" value="1"/>
</dbReference>
<feature type="domain" description="VWFA" evidence="6">
    <location>
        <begin position="4"/>
        <end position="184"/>
    </location>
</feature>
<dbReference type="Proteomes" id="UP000001357">
    <property type="component" value="Unassembled WGS sequence"/>
</dbReference>
<dbReference type="Gene3D" id="1.10.287.3990">
    <property type="match status" value="1"/>
</dbReference>
<dbReference type="STRING" id="81824.A9V9X9"/>